<dbReference type="Pfam" id="PF03808">
    <property type="entry name" value="Glyco_tran_WecG"/>
    <property type="match status" value="1"/>
</dbReference>
<accession>A0ABW2AU66</accession>
<comment type="caution">
    <text evidence="3">The sequence shown here is derived from an EMBL/GenBank/DDBJ whole genome shotgun (WGS) entry which is preliminary data.</text>
</comment>
<dbReference type="PANTHER" id="PTHR34136:SF1">
    <property type="entry name" value="UDP-N-ACETYL-D-MANNOSAMINURONIC ACID TRANSFERASE"/>
    <property type="match status" value="1"/>
</dbReference>
<sequence length="244" mass="26870">MSWNSALEQIMDAAVTDQKPALAVASANLDHLYHFGPGGAAYGRAMVDNDRVRWLNLIDGAPIAACVRRLTGQDWPRLAGSDLLLPILWNAAQFNLRVGFLGGTEDSLARLRTRVADKIPTLNLAGTWSPSRQQITSPLQSTRLAKEIRTHDVQILVVGLGKPRQEMWIQRNGAATGARVLLAFGASADFLAGTANRAPVWVQSAGLEWSYRLAKEPRRLWRRYLLQGPRRTPNSAGRARTRSA</sequence>
<evidence type="ECO:0000256" key="1">
    <source>
        <dbReference type="ARBA" id="ARBA00022676"/>
    </source>
</evidence>
<evidence type="ECO:0000313" key="3">
    <source>
        <dbReference type="EMBL" id="MFC6714652.1"/>
    </source>
</evidence>
<evidence type="ECO:0000313" key="4">
    <source>
        <dbReference type="Proteomes" id="UP001596356"/>
    </source>
</evidence>
<keyword evidence="4" id="KW-1185">Reference proteome</keyword>
<keyword evidence="2" id="KW-0808">Transferase</keyword>
<protein>
    <submittedName>
        <fullName evidence="3">WecB/TagA/CpsF family glycosyltransferase</fullName>
    </submittedName>
</protein>
<name>A0ABW2AU66_9MICO</name>
<organism evidence="3 4">
    <name type="scientific">Branchiibius cervicis</name>
    <dbReference type="NCBI Taxonomy" id="908252"/>
    <lineage>
        <taxon>Bacteria</taxon>
        <taxon>Bacillati</taxon>
        <taxon>Actinomycetota</taxon>
        <taxon>Actinomycetes</taxon>
        <taxon>Micrococcales</taxon>
        <taxon>Dermacoccaceae</taxon>
        <taxon>Branchiibius</taxon>
    </lineage>
</organism>
<keyword evidence="1" id="KW-0328">Glycosyltransferase</keyword>
<gene>
    <name evidence="3" type="ORF">ACFQBT_12825</name>
</gene>
<reference evidence="4" key="1">
    <citation type="journal article" date="2019" name="Int. J. Syst. Evol. Microbiol.">
        <title>The Global Catalogue of Microorganisms (GCM) 10K type strain sequencing project: providing services to taxonomists for standard genome sequencing and annotation.</title>
        <authorList>
            <consortium name="The Broad Institute Genomics Platform"/>
            <consortium name="The Broad Institute Genome Sequencing Center for Infectious Disease"/>
            <person name="Wu L."/>
            <person name="Ma J."/>
        </authorList>
    </citation>
    <scope>NUCLEOTIDE SEQUENCE [LARGE SCALE GENOMIC DNA]</scope>
    <source>
        <strain evidence="4">NBRC 106593</strain>
    </source>
</reference>
<proteinExistence type="predicted"/>
<dbReference type="RefSeq" id="WP_377823209.1">
    <property type="nucleotide sequence ID" value="NZ_JBHSWJ010000002.1"/>
</dbReference>
<dbReference type="CDD" id="cd06533">
    <property type="entry name" value="Glyco_transf_WecG_TagA"/>
    <property type="match status" value="1"/>
</dbReference>
<dbReference type="NCBIfam" id="TIGR00696">
    <property type="entry name" value="wecG_tagA_cpsF"/>
    <property type="match status" value="1"/>
</dbReference>
<dbReference type="InterPro" id="IPR004629">
    <property type="entry name" value="WecG_TagA_CpsF"/>
</dbReference>
<dbReference type="EMBL" id="JBHSWJ010000002">
    <property type="protein sequence ID" value="MFC6714652.1"/>
    <property type="molecule type" value="Genomic_DNA"/>
</dbReference>
<evidence type="ECO:0000256" key="2">
    <source>
        <dbReference type="ARBA" id="ARBA00022679"/>
    </source>
</evidence>
<dbReference type="Proteomes" id="UP001596356">
    <property type="component" value="Unassembled WGS sequence"/>
</dbReference>
<dbReference type="PANTHER" id="PTHR34136">
    <property type="match status" value="1"/>
</dbReference>